<feature type="compositionally biased region" description="Low complexity" evidence="1">
    <location>
        <begin position="151"/>
        <end position="168"/>
    </location>
</feature>
<dbReference type="EMBL" id="AXCN02000266">
    <property type="status" value="NOT_ANNOTATED_CDS"/>
    <property type="molecule type" value="Genomic_DNA"/>
</dbReference>
<dbReference type="PANTHER" id="PTHR40240:SF1">
    <property type="entry name" value="PLEXUS, ISOFORM A"/>
    <property type="match status" value="1"/>
</dbReference>
<feature type="region of interest" description="Disordered" evidence="1">
    <location>
        <begin position="116"/>
        <end position="211"/>
    </location>
</feature>
<feature type="region of interest" description="Disordered" evidence="1">
    <location>
        <begin position="223"/>
        <end position="282"/>
    </location>
</feature>
<proteinExistence type="predicted"/>
<dbReference type="AlphaFoldDB" id="A0A182QIY5"/>
<reference evidence="3" key="1">
    <citation type="submission" date="2014-01" db="EMBL/GenBank/DDBJ databases">
        <title>The Genome Sequence of Anopheles farauti FAR1 (V2).</title>
        <authorList>
            <consortium name="The Broad Institute Genomics Platform"/>
            <person name="Neafsey D.E."/>
            <person name="Besansky N."/>
            <person name="Howell P."/>
            <person name="Walton C."/>
            <person name="Young S.K."/>
            <person name="Zeng Q."/>
            <person name="Gargeya S."/>
            <person name="Fitzgerald M."/>
            <person name="Haas B."/>
            <person name="Abouelleil A."/>
            <person name="Allen A.W."/>
            <person name="Alvarado L."/>
            <person name="Arachchi H.M."/>
            <person name="Berlin A.M."/>
            <person name="Chapman S.B."/>
            <person name="Gainer-Dewar J."/>
            <person name="Goldberg J."/>
            <person name="Griggs A."/>
            <person name="Gujja S."/>
            <person name="Hansen M."/>
            <person name="Howarth C."/>
            <person name="Imamovic A."/>
            <person name="Ireland A."/>
            <person name="Larimer J."/>
            <person name="McCowan C."/>
            <person name="Murphy C."/>
            <person name="Pearson M."/>
            <person name="Poon T.W."/>
            <person name="Priest M."/>
            <person name="Roberts A."/>
            <person name="Saif S."/>
            <person name="Shea T."/>
            <person name="Sisk P."/>
            <person name="Sykes S."/>
            <person name="Wortman J."/>
            <person name="Nusbaum C."/>
            <person name="Birren B."/>
        </authorList>
    </citation>
    <scope>NUCLEOTIDE SEQUENCE [LARGE SCALE GENOMIC DNA]</scope>
    <source>
        <strain evidence="3">FAR1</strain>
    </source>
</reference>
<feature type="compositionally biased region" description="Low complexity" evidence="1">
    <location>
        <begin position="554"/>
        <end position="568"/>
    </location>
</feature>
<feature type="region of interest" description="Disordered" evidence="1">
    <location>
        <begin position="719"/>
        <end position="776"/>
    </location>
</feature>
<dbReference type="VEuPathDB" id="VectorBase:AFAF011142"/>
<evidence type="ECO:0000313" key="2">
    <source>
        <dbReference type="EnsemblMetazoa" id="AFAF011142-PA"/>
    </source>
</evidence>
<dbReference type="PANTHER" id="PTHR40240">
    <property type="entry name" value="PLEXUS, ISOFORM A"/>
    <property type="match status" value="1"/>
</dbReference>
<evidence type="ECO:0000313" key="3">
    <source>
        <dbReference type="Proteomes" id="UP000075886"/>
    </source>
</evidence>
<feature type="region of interest" description="Disordered" evidence="1">
    <location>
        <begin position="424"/>
        <end position="457"/>
    </location>
</feature>
<dbReference type="STRING" id="69004.A0A182QIY5"/>
<feature type="compositionally biased region" description="Low complexity" evidence="1">
    <location>
        <begin position="232"/>
        <end position="241"/>
    </location>
</feature>
<feature type="compositionally biased region" description="Basic and acidic residues" evidence="1">
    <location>
        <begin position="431"/>
        <end position="441"/>
    </location>
</feature>
<protein>
    <submittedName>
        <fullName evidence="2">Uncharacterized protein</fullName>
    </submittedName>
</protein>
<sequence>MCLYHDSSPFHWSKDKYYLRVRQNPDNPNEPHFPLLETHTPPAGVPAWTPSKVGVRSCYLCFTTFAQQWEYHEREGKPVSQRLYWLKRTDDKNYIGAEMNSQGEYAAQVLGLSADHLGGVGPPPPGGGGYVGGGPLQPSGGGRAVTASPRSSQSQTSGPGAAGAAPGSYPLPTAPRNESPLRGAAGPQRNESPQLKGEGGGGGSSAPPYHPAKRFLENHLASQAGSAGGAAQGTNANTATTVQPAPTSRPSSRNEKSTTPRPGTHDNPSPVPSPAAGNNLRFDGRKMSSFAHHKLKMIRSIPEAQRKYQIRKRQNTQERSATFVCYTCGTDTPSSQLRLVYCCPNAEREPYFPFIKSLKAPTNASPISPQGMVQICSTCNKKNAHRAEGGTVSNVDERYPSPTKMTSSVINEVVRYKPYEFASALPGGPLRDQKGSRRDSRPNTPPHLQGPVENGHGHQCTICKNTFPATSMEYLSTSAEHMNSHAMHFPCLKGSNDQSRVLACKNCVDKLTIQWETMDAQRVPLEHRKYIIPSPTPNSASISPGGGSLVRAQSSVGGTPPSTPASTVPSTSVYCFICGLHSELSFARLLYANKEHKSPHNAEQLRGDSSALVCTFCYHSLLNQWRKYEAQSNIPPPSEREYNFHDYCCHLCGITTYRKRVRALPIREYPFVANRKCDGILLENGDYAVVCLDCYESLRQQSAEYDRFGVAIDKREYNWVAQPPPPEDSPEVSVARLPSGERSDKAIKNTQGGLRAGQNKKNCSPKVTNDKRDARK</sequence>
<feature type="compositionally biased region" description="Polar residues" evidence="1">
    <location>
        <begin position="242"/>
        <end position="251"/>
    </location>
</feature>
<dbReference type="Proteomes" id="UP000075886">
    <property type="component" value="Unassembled WGS sequence"/>
</dbReference>
<reference evidence="2" key="2">
    <citation type="submission" date="2020-05" db="UniProtKB">
        <authorList>
            <consortium name="EnsemblMetazoa"/>
        </authorList>
    </citation>
    <scope>IDENTIFICATION</scope>
    <source>
        <strain evidence="2">FAR1</strain>
    </source>
</reference>
<evidence type="ECO:0000256" key="1">
    <source>
        <dbReference type="SAM" id="MobiDB-lite"/>
    </source>
</evidence>
<dbReference type="EnsemblMetazoa" id="AFAF011142-RA">
    <property type="protein sequence ID" value="AFAF011142-PA"/>
    <property type="gene ID" value="AFAF011142"/>
</dbReference>
<accession>A0A182QIY5</accession>
<feature type="compositionally biased region" description="Gly residues" evidence="1">
    <location>
        <begin position="127"/>
        <end position="143"/>
    </location>
</feature>
<feature type="region of interest" description="Disordered" evidence="1">
    <location>
        <begin position="534"/>
        <end position="568"/>
    </location>
</feature>
<keyword evidence="3" id="KW-1185">Reference proteome</keyword>
<name>A0A182QIY5_9DIPT</name>
<organism evidence="2 3">
    <name type="scientific">Anopheles farauti</name>
    <dbReference type="NCBI Taxonomy" id="69004"/>
    <lineage>
        <taxon>Eukaryota</taxon>
        <taxon>Metazoa</taxon>
        <taxon>Ecdysozoa</taxon>
        <taxon>Arthropoda</taxon>
        <taxon>Hexapoda</taxon>
        <taxon>Insecta</taxon>
        <taxon>Pterygota</taxon>
        <taxon>Neoptera</taxon>
        <taxon>Endopterygota</taxon>
        <taxon>Diptera</taxon>
        <taxon>Nematocera</taxon>
        <taxon>Culicoidea</taxon>
        <taxon>Culicidae</taxon>
        <taxon>Anophelinae</taxon>
        <taxon>Anopheles</taxon>
    </lineage>
</organism>